<dbReference type="EMBL" id="JACHGF010000004">
    <property type="protein sequence ID" value="MBB5284838.1"/>
    <property type="molecule type" value="Genomic_DNA"/>
</dbReference>
<keyword evidence="4" id="KW-1185">Reference proteome</keyword>
<proteinExistence type="predicted"/>
<feature type="region of interest" description="Disordered" evidence="1">
    <location>
        <begin position="72"/>
        <end position="192"/>
    </location>
</feature>
<evidence type="ECO:0000256" key="1">
    <source>
        <dbReference type="SAM" id="MobiDB-lite"/>
    </source>
</evidence>
<accession>A0A840TXB0</accession>
<reference evidence="3 4" key="1">
    <citation type="submission" date="2020-08" db="EMBL/GenBank/DDBJ databases">
        <title>Genomic Encyclopedia of Type Strains, Phase IV (KMG-IV): sequencing the most valuable type-strain genomes for metagenomic binning, comparative biology and taxonomic classification.</title>
        <authorList>
            <person name="Goeker M."/>
        </authorList>
    </citation>
    <scope>NUCLEOTIDE SEQUENCE [LARGE SCALE GENOMIC DNA]</scope>
    <source>
        <strain evidence="3 4">DSM 105074</strain>
    </source>
</reference>
<organism evidence="3 4">
    <name type="scientific">Rhabdobacter roseus</name>
    <dbReference type="NCBI Taxonomy" id="1655419"/>
    <lineage>
        <taxon>Bacteria</taxon>
        <taxon>Pseudomonadati</taxon>
        <taxon>Bacteroidota</taxon>
        <taxon>Cytophagia</taxon>
        <taxon>Cytophagales</taxon>
        <taxon>Cytophagaceae</taxon>
        <taxon>Rhabdobacter</taxon>
    </lineage>
</organism>
<evidence type="ECO:0000256" key="2">
    <source>
        <dbReference type="SAM" id="Phobius"/>
    </source>
</evidence>
<evidence type="ECO:0000313" key="3">
    <source>
        <dbReference type="EMBL" id="MBB5284838.1"/>
    </source>
</evidence>
<evidence type="ECO:0000313" key="4">
    <source>
        <dbReference type="Proteomes" id="UP000557307"/>
    </source>
</evidence>
<name>A0A840TXB0_9BACT</name>
<keyword evidence="2" id="KW-0812">Transmembrane</keyword>
<feature type="transmembrane region" description="Helical" evidence="2">
    <location>
        <begin position="43"/>
        <end position="62"/>
    </location>
</feature>
<dbReference type="Proteomes" id="UP000557307">
    <property type="component" value="Unassembled WGS sequence"/>
</dbReference>
<protein>
    <submittedName>
        <fullName evidence="3">Uncharacterized protein</fullName>
    </submittedName>
</protein>
<keyword evidence="2" id="KW-0472">Membrane</keyword>
<comment type="caution">
    <text evidence="3">The sequence shown here is derived from an EMBL/GenBank/DDBJ whole genome shotgun (WGS) entry which is preliminary data.</text>
</comment>
<keyword evidence="2" id="KW-1133">Transmembrane helix</keyword>
<dbReference type="RefSeq" id="WP_184174793.1">
    <property type="nucleotide sequence ID" value="NZ_JACHGF010000004.1"/>
</dbReference>
<sequence length="267" mass="30264">MKKHPVDDLFARKLGEWEPKPSSAAWERIQATQKKKERRLGGWHWYAAAGVLVAMLAGYAVWQNQQGTQGPAMAQVEKRKPATHQVPEVPSTKIPTEEVPQESVNKELRRFPTTLPDSHDQLANVETKQKTAEREPAKQVLDPTVEIAYSELDKKATTPLEENTSTPPNTHPAERPESTLALAPTPEKPENRTVIARVEVPESEDEAQKSSRFLKVLRQLKNIKEGEEVDWKEMGINPKKMVARADARLKSEEEKVSKQYQNLKEKL</sequence>
<gene>
    <name evidence="3" type="ORF">HNQ92_002986</name>
</gene>
<feature type="compositionally biased region" description="Basic and acidic residues" evidence="1">
    <location>
        <begin position="127"/>
        <end position="137"/>
    </location>
</feature>
<dbReference type="AlphaFoldDB" id="A0A840TXB0"/>